<dbReference type="PANTHER" id="PTHR33154">
    <property type="entry name" value="TRANSCRIPTIONAL REGULATOR, ARSR FAMILY"/>
    <property type="match status" value="1"/>
</dbReference>
<dbReference type="PANTHER" id="PTHR33154:SF15">
    <property type="entry name" value="REGULATORY PROTEIN ARSR"/>
    <property type="match status" value="1"/>
</dbReference>
<dbReference type="InterPro" id="IPR036388">
    <property type="entry name" value="WH-like_DNA-bd_sf"/>
</dbReference>
<evidence type="ECO:0000256" key="3">
    <source>
        <dbReference type="ARBA" id="ARBA00023163"/>
    </source>
</evidence>
<dbReference type="InterPro" id="IPR051081">
    <property type="entry name" value="HTH_MetalResp_TranReg"/>
</dbReference>
<sequence length="189" mass="20282">MPDTGGLKALAHPERLRMLALLRVDGPATASGLARRLGLNSGATSYHLRQLAKHGFIEEAEGQGNARERWWRARHESTQYDTAAAEGEALEAGMALTRALLAGQMQLLQAAQDDYPALPEEWRAASTASDAVIPMNAEAARAFQEKLMALIWEAKQAAPAPGGDLPEGARPFMVMLHAFPFPDLGEAGA</sequence>
<feature type="domain" description="HTH arsR-type" evidence="4">
    <location>
        <begin position="5"/>
        <end position="91"/>
    </location>
</feature>
<evidence type="ECO:0000259" key="4">
    <source>
        <dbReference type="SMART" id="SM00418"/>
    </source>
</evidence>
<name>A0ABQ5LYX6_9RHOB</name>
<protein>
    <submittedName>
        <fullName evidence="5">Transcriptional regulator</fullName>
    </submittedName>
</protein>
<comment type="caution">
    <text evidence="5">The sequence shown here is derived from an EMBL/GenBank/DDBJ whole genome shotgun (WGS) entry which is preliminary data.</text>
</comment>
<organism evidence="5 6">
    <name type="scientific">Sinisalibacter aestuarii</name>
    <dbReference type="NCBI Taxonomy" id="2949426"/>
    <lineage>
        <taxon>Bacteria</taxon>
        <taxon>Pseudomonadati</taxon>
        <taxon>Pseudomonadota</taxon>
        <taxon>Alphaproteobacteria</taxon>
        <taxon>Rhodobacterales</taxon>
        <taxon>Roseobacteraceae</taxon>
        <taxon>Sinisalibacter</taxon>
    </lineage>
</organism>
<evidence type="ECO:0000313" key="5">
    <source>
        <dbReference type="EMBL" id="GKY89456.1"/>
    </source>
</evidence>
<dbReference type="Gene3D" id="1.10.10.10">
    <property type="entry name" value="Winged helix-like DNA-binding domain superfamily/Winged helix DNA-binding domain"/>
    <property type="match status" value="1"/>
</dbReference>
<reference evidence="5" key="1">
    <citation type="journal article" date="2023" name="Int. J. Syst. Evol. Microbiol.">
        <title>Sinisalibacter aestuarii sp. nov., isolated from estuarine sediment of the Arakawa River.</title>
        <authorList>
            <person name="Arafat S.T."/>
            <person name="Hirano S."/>
            <person name="Sato A."/>
            <person name="Takeuchi K."/>
            <person name="Yasuda T."/>
            <person name="Terahara T."/>
            <person name="Hamada M."/>
            <person name="Kobayashi T."/>
        </authorList>
    </citation>
    <scope>NUCLEOTIDE SEQUENCE</scope>
    <source>
        <strain evidence="5">B-399</strain>
    </source>
</reference>
<evidence type="ECO:0000256" key="1">
    <source>
        <dbReference type="ARBA" id="ARBA00023015"/>
    </source>
</evidence>
<dbReference type="InterPro" id="IPR036390">
    <property type="entry name" value="WH_DNA-bd_sf"/>
</dbReference>
<evidence type="ECO:0000256" key="2">
    <source>
        <dbReference type="ARBA" id="ARBA00023125"/>
    </source>
</evidence>
<dbReference type="SMART" id="SM00418">
    <property type="entry name" value="HTH_ARSR"/>
    <property type="match status" value="1"/>
</dbReference>
<dbReference type="Pfam" id="PF12840">
    <property type="entry name" value="HTH_20"/>
    <property type="match status" value="1"/>
</dbReference>
<keyword evidence="6" id="KW-1185">Reference proteome</keyword>
<keyword evidence="3" id="KW-0804">Transcription</keyword>
<dbReference type="CDD" id="cd00090">
    <property type="entry name" value="HTH_ARSR"/>
    <property type="match status" value="1"/>
</dbReference>
<keyword evidence="2" id="KW-0238">DNA-binding</keyword>
<accession>A0ABQ5LYX6</accession>
<dbReference type="Proteomes" id="UP001144205">
    <property type="component" value="Unassembled WGS sequence"/>
</dbReference>
<gene>
    <name evidence="5" type="ORF">STA1M1_33250</name>
</gene>
<dbReference type="InterPro" id="IPR011991">
    <property type="entry name" value="ArsR-like_HTH"/>
</dbReference>
<dbReference type="SUPFAM" id="SSF46785">
    <property type="entry name" value="Winged helix' DNA-binding domain"/>
    <property type="match status" value="1"/>
</dbReference>
<proteinExistence type="predicted"/>
<evidence type="ECO:0000313" key="6">
    <source>
        <dbReference type="Proteomes" id="UP001144205"/>
    </source>
</evidence>
<dbReference type="InterPro" id="IPR001845">
    <property type="entry name" value="HTH_ArsR_DNA-bd_dom"/>
</dbReference>
<keyword evidence="1" id="KW-0805">Transcription regulation</keyword>
<dbReference type="EMBL" id="BROH01000012">
    <property type="protein sequence ID" value="GKY89456.1"/>
    <property type="molecule type" value="Genomic_DNA"/>
</dbReference>